<name>A0A927MG05_9BACL</name>
<keyword evidence="2" id="KW-1185">Reference proteome</keyword>
<reference evidence="1" key="1">
    <citation type="submission" date="2020-10" db="EMBL/GenBank/DDBJ databases">
        <title>Genomic Encyclopedia of Type Strains, Phase IV (KMG-IV): sequencing the most valuable type-strain genomes for metagenomic binning, comparative biology and taxonomic classification.</title>
        <authorList>
            <person name="Goeker M."/>
        </authorList>
    </citation>
    <scope>NUCLEOTIDE SEQUENCE</scope>
    <source>
        <strain evidence="1">DSM 13886</strain>
    </source>
</reference>
<evidence type="ECO:0000313" key="2">
    <source>
        <dbReference type="Proteomes" id="UP000658225"/>
    </source>
</evidence>
<protein>
    <recommendedName>
        <fullName evidence="3">Immunity protein 68</fullName>
    </recommendedName>
</protein>
<dbReference type="AlphaFoldDB" id="A0A927MG05"/>
<comment type="caution">
    <text evidence="1">The sequence shown here is derived from an EMBL/GenBank/DDBJ whole genome shotgun (WGS) entry which is preliminary data.</text>
</comment>
<proteinExistence type="predicted"/>
<dbReference type="Pfam" id="PF15583">
    <property type="entry name" value="Imm68"/>
    <property type="match status" value="1"/>
</dbReference>
<dbReference type="EMBL" id="JADBEL010000004">
    <property type="protein sequence ID" value="MBE1554014.1"/>
    <property type="molecule type" value="Genomic_DNA"/>
</dbReference>
<sequence length="168" mass="18838">MHIEKWWGNLVGGTDDSLLLVDYFEELPKSIISLDEVYRDLGLDTIFQEGNLKQDAAMGFEMTINGSLVHAEMDIASAAVIDLAAIVLESLNCGFVDLQDLDDVRSEKRIVIQATKQDLALLCRVLEQFAEDPFAYDLAEFVPVEDMLELGQAAQEIANELKKWEELT</sequence>
<evidence type="ECO:0000313" key="1">
    <source>
        <dbReference type="EMBL" id="MBE1554014.1"/>
    </source>
</evidence>
<accession>A0A927MG05</accession>
<gene>
    <name evidence="1" type="ORF">H4683_001089</name>
</gene>
<dbReference type="Proteomes" id="UP000658225">
    <property type="component" value="Unassembled WGS sequence"/>
</dbReference>
<organism evidence="1 2">
    <name type="scientific">Sporosarcina limicola</name>
    <dbReference type="NCBI Taxonomy" id="34101"/>
    <lineage>
        <taxon>Bacteria</taxon>
        <taxon>Bacillati</taxon>
        <taxon>Bacillota</taxon>
        <taxon>Bacilli</taxon>
        <taxon>Bacillales</taxon>
        <taxon>Caryophanaceae</taxon>
        <taxon>Sporosarcina</taxon>
    </lineage>
</organism>
<dbReference type="RefSeq" id="WP_192597810.1">
    <property type="nucleotide sequence ID" value="NZ_JADBEL010000004.1"/>
</dbReference>
<dbReference type="InterPro" id="IPR028276">
    <property type="entry name" value="Imm68"/>
</dbReference>
<evidence type="ECO:0008006" key="3">
    <source>
        <dbReference type="Google" id="ProtNLM"/>
    </source>
</evidence>